<dbReference type="GO" id="GO:0016812">
    <property type="term" value="F:hydrolase activity, acting on carbon-nitrogen (but not peptide) bonds, in cyclic amides"/>
    <property type="evidence" value="ECO:0007669"/>
    <property type="project" value="TreeGrafter"/>
</dbReference>
<dbReference type="Proteomes" id="UP000739565">
    <property type="component" value="Unassembled WGS sequence"/>
</dbReference>
<proteinExistence type="predicted"/>
<sequence length="575" mass="62482">MTSAATLIIRNGLIVDGTGGKPFVGDVKIVDGIIAQVGTVSGTADKEIDAKGMLITPGFVDIHTHYDGQVTWSNKLASSSQLGVTTVVVGNCGVGFAPCKEEHRDIMMRLMEGVEDIPGIVLEEGLPWNWSTFPEYLDALEARQFDIDVATQIGHAPLRIHVMGDRGAAREPASAKDNAEMARLAAEAVKAGALGFTTSRTILHRSSDGSQTPSLGAAESELTAIAKGLGEIGLGTLQLVTDFDDVDAEFAMLRRIVEASGRPLSLTLLQHEHLPNRWRRVMEHMHEATDAGLKMKAQVGARPVALIFSFALSLCPFTQLPSFEALKNLSPEERLKQLRDSAVREKILAEEHTEAMYKRRVANFENLYPLGDPPDYEPAPEDSIAGRARRAGQEPAAFAYDYLLGDNGTAMLYRPLYNYADQNHDVLREMLLDRDTVPGLSDGGAHYGYICDTSFPTYLLTHWARDRTRGEKIPLEDLVKWQTQDTAATVGLNDRGQLKPGFKGDINIIDFAKLKLHAPKIVYDLPAGGRRLGQTAEGFIATIVSGVVTYQNGVATGELPGKLIRGAQQAQSIAA</sequence>
<dbReference type="PANTHER" id="PTHR11647:SF1">
    <property type="entry name" value="COLLAPSIN RESPONSE MEDIATOR PROTEIN"/>
    <property type="match status" value="1"/>
</dbReference>
<keyword evidence="3" id="KW-1185">Reference proteome</keyword>
<protein>
    <submittedName>
        <fullName evidence="2">Amidohydrolase family protein</fullName>
    </submittedName>
</protein>
<dbReference type="SUPFAM" id="SSF51338">
    <property type="entry name" value="Composite domain of metallo-dependent hydrolases"/>
    <property type="match status" value="1"/>
</dbReference>
<dbReference type="SUPFAM" id="SSF51556">
    <property type="entry name" value="Metallo-dependent hydrolases"/>
    <property type="match status" value="1"/>
</dbReference>
<evidence type="ECO:0000313" key="2">
    <source>
        <dbReference type="EMBL" id="MBZ1350719.1"/>
    </source>
</evidence>
<feature type="domain" description="Amidohydrolase 3" evidence="1">
    <location>
        <begin position="46"/>
        <end position="550"/>
    </location>
</feature>
<dbReference type="InterPro" id="IPR011059">
    <property type="entry name" value="Metal-dep_hydrolase_composite"/>
</dbReference>
<reference evidence="2" key="1">
    <citation type="submission" date="2021-07" db="EMBL/GenBank/DDBJ databases">
        <title>New genus and species of the family Alcaligenaceae.</title>
        <authorList>
            <person name="Hahn M.W."/>
        </authorList>
    </citation>
    <scope>NUCLEOTIDE SEQUENCE</scope>
    <source>
        <strain evidence="2">LF4-65</strain>
    </source>
</reference>
<evidence type="ECO:0000313" key="3">
    <source>
        <dbReference type="Proteomes" id="UP000739565"/>
    </source>
</evidence>
<dbReference type="PANTHER" id="PTHR11647">
    <property type="entry name" value="HYDRANTOINASE/DIHYDROPYRIMIDINASE FAMILY MEMBER"/>
    <property type="match status" value="1"/>
</dbReference>
<organism evidence="2 3">
    <name type="scientific">Zwartia hollandica</name>
    <dbReference type="NCBI Taxonomy" id="324606"/>
    <lineage>
        <taxon>Bacteria</taxon>
        <taxon>Pseudomonadati</taxon>
        <taxon>Pseudomonadota</taxon>
        <taxon>Betaproteobacteria</taxon>
        <taxon>Burkholderiales</taxon>
        <taxon>Alcaligenaceae</taxon>
        <taxon>Zwartia</taxon>
    </lineage>
</organism>
<dbReference type="AlphaFoldDB" id="A0A953T7H7"/>
<dbReference type="Pfam" id="PF07969">
    <property type="entry name" value="Amidohydro_3"/>
    <property type="match status" value="1"/>
</dbReference>
<dbReference type="CDD" id="cd01297">
    <property type="entry name" value="D-aminoacylase"/>
    <property type="match status" value="1"/>
</dbReference>
<dbReference type="InterPro" id="IPR050378">
    <property type="entry name" value="Metallo-dep_Hydrolases_sf"/>
</dbReference>
<dbReference type="GO" id="GO:0005829">
    <property type="term" value="C:cytosol"/>
    <property type="evidence" value="ECO:0007669"/>
    <property type="project" value="TreeGrafter"/>
</dbReference>
<gene>
    <name evidence="2" type="ORF">KZZ10_08690</name>
</gene>
<dbReference type="Gene3D" id="3.20.20.140">
    <property type="entry name" value="Metal-dependent hydrolases"/>
    <property type="match status" value="1"/>
</dbReference>
<dbReference type="InterPro" id="IPR032466">
    <property type="entry name" value="Metal_Hydrolase"/>
</dbReference>
<evidence type="ECO:0000259" key="1">
    <source>
        <dbReference type="Pfam" id="PF07969"/>
    </source>
</evidence>
<accession>A0A953T7H7</accession>
<dbReference type="InterPro" id="IPR013108">
    <property type="entry name" value="Amidohydro_3"/>
</dbReference>
<comment type="caution">
    <text evidence="2">The sequence shown here is derived from an EMBL/GenBank/DDBJ whole genome shotgun (WGS) entry which is preliminary data.</text>
</comment>
<name>A0A953T7H7_9BURK</name>
<dbReference type="RefSeq" id="WP_259661130.1">
    <property type="nucleotide sequence ID" value="NZ_JAHXRI010000007.1"/>
</dbReference>
<dbReference type="EMBL" id="JAHXRI010000007">
    <property type="protein sequence ID" value="MBZ1350719.1"/>
    <property type="molecule type" value="Genomic_DNA"/>
</dbReference>